<evidence type="ECO:0000259" key="2">
    <source>
        <dbReference type="Pfam" id="PF07238"/>
    </source>
</evidence>
<proteinExistence type="predicted"/>
<dbReference type="GO" id="GO:0035438">
    <property type="term" value="F:cyclic-di-GMP binding"/>
    <property type="evidence" value="ECO:0007669"/>
    <property type="project" value="InterPro"/>
</dbReference>
<feature type="domain" description="PilZ" evidence="2">
    <location>
        <begin position="61"/>
        <end position="138"/>
    </location>
</feature>
<name>A0A553WA94_9SPHN</name>
<comment type="caution">
    <text evidence="3">The sequence shown here is derived from an EMBL/GenBank/DDBJ whole genome shotgun (WGS) entry which is preliminary data.</text>
</comment>
<keyword evidence="4" id="KW-1185">Reference proteome</keyword>
<accession>A0A553WA94</accession>
<protein>
    <submittedName>
        <fullName evidence="3">PilZ domain-containing protein</fullName>
    </submittedName>
</protein>
<organism evidence="3 4">
    <name type="scientific">Sphingorhabdus contaminans</name>
    <dbReference type="NCBI Taxonomy" id="1343899"/>
    <lineage>
        <taxon>Bacteria</taxon>
        <taxon>Pseudomonadati</taxon>
        <taxon>Pseudomonadota</taxon>
        <taxon>Alphaproteobacteria</taxon>
        <taxon>Sphingomonadales</taxon>
        <taxon>Sphingomonadaceae</taxon>
        <taxon>Sphingorhabdus</taxon>
    </lineage>
</organism>
<reference evidence="3 4" key="1">
    <citation type="submission" date="2019-07" db="EMBL/GenBank/DDBJ databases">
        <authorList>
            <person name="Park M."/>
        </authorList>
    </citation>
    <scope>NUCLEOTIDE SEQUENCE [LARGE SCALE GENOMIC DNA]</scope>
    <source>
        <strain evidence="3 4">KCTC32445</strain>
    </source>
</reference>
<feature type="region of interest" description="Disordered" evidence="1">
    <location>
        <begin position="1"/>
        <end position="20"/>
    </location>
</feature>
<dbReference type="Gene3D" id="2.40.10.220">
    <property type="entry name" value="predicted glycosyltransferase like domains"/>
    <property type="match status" value="1"/>
</dbReference>
<evidence type="ECO:0000256" key="1">
    <source>
        <dbReference type="SAM" id="MobiDB-lite"/>
    </source>
</evidence>
<dbReference type="OrthoDB" id="7929489at2"/>
<evidence type="ECO:0000313" key="3">
    <source>
        <dbReference type="EMBL" id="TSB01592.1"/>
    </source>
</evidence>
<dbReference type="InterPro" id="IPR009875">
    <property type="entry name" value="PilZ_domain"/>
</dbReference>
<dbReference type="AlphaFoldDB" id="A0A553WA94"/>
<sequence>MTMPPHFEKPNDLSHEQGPDRDRIAVPWACHDDENAPPVPHSYAAMPEGGSAASESGLTSDRRGQERYLTVMRAARLSSRVHQVEGLGVVRNISEGGMMIDAHQNFSVGELIAVSLLDGDRVQGEVVWKDGNTIGVKFASWMTIDHLLAKPRTDEAGLRVRPPRLAVSRKAVIRIGGYMADMELCDISQRGAKICFRQNLAIDSRVQISLGALRPVSASVKWQVDQLIGIEFHRTLSPEELAGWLNGDGNNSSKAPDD</sequence>
<feature type="domain" description="PilZ" evidence="2">
    <location>
        <begin position="161"/>
        <end position="240"/>
    </location>
</feature>
<dbReference type="RefSeq" id="WP_143776810.1">
    <property type="nucleotide sequence ID" value="NZ_VKKU01000002.1"/>
</dbReference>
<dbReference type="SUPFAM" id="SSF141371">
    <property type="entry name" value="PilZ domain-like"/>
    <property type="match status" value="2"/>
</dbReference>
<dbReference type="Pfam" id="PF07238">
    <property type="entry name" value="PilZ"/>
    <property type="match status" value="2"/>
</dbReference>
<evidence type="ECO:0000313" key="4">
    <source>
        <dbReference type="Proteomes" id="UP000320160"/>
    </source>
</evidence>
<feature type="region of interest" description="Disordered" evidence="1">
    <location>
        <begin position="30"/>
        <end position="63"/>
    </location>
</feature>
<dbReference type="Proteomes" id="UP000320160">
    <property type="component" value="Unassembled WGS sequence"/>
</dbReference>
<dbReference type="EMBL" id="VKKU01000002">
    <property type="protein sequence ID" value="TSB01592.1"/>
    <property type="molecule type" value="Genomic_DNA"/>
</dbReference>
<gene>
    <name evidence="3" type="ORF">FOM92_10425</name>
</gene>